<keyword evidence="1" id="KW-0934">Plastid</keyword>
<name>A0A8S0T8L0_OLEEU</name>
<comment type="caution">
    <text evidence="5">The sequence shown here is derived from an EMBL/GenBank/DDBJ whole genome shotgun (WGS) entry which is preliminary data.</text>
</comment>
<evidence type="ECO:0000256" key="3">
    <source>
        <dbReference type="ARBA" id="ARBA00024013"/>
    </source>
</evidence>
<dbReference type="Gene3D" id="2.40.160.50">
    <property type="entry name" value="membrane protein fhac: a member of the omp85/tpsb transporter family"/>
    <property type="match status" value="1"/>
</dbReference>
<dbReference type="GO" id="GO:0009707">
    <property type="term" value="C:chloroplast outer membrane"/>
    <property type="evidence" value="ECO:0007669"/>
    <property type="project" value="UniProtKB-SubCell"/>
</dbReference>
<feature type="domain" description="Bacterial surface antigen (D15)" evidence="4">
    <location>
        <begin position="46"/>
        <end position="201"/>
    </location>
</feature>
<dbReference type="InterPro" id="IPR000184">
    <property type="entry name" value="Bac_surfAg_D15"/>
</dbReference>
<evidence type="ECO:0000259" key="4">
    <source>
        <dbReference type="Pfam" id="PF01103"/>
    </source>
</evidence>
<dbReference type="GO" id="GO:0009658">
    <property type="term" value="P:chloroplast organization"/>
    <property type="evidence" value="ECO:0007669"/>
    <property type="project" value="TreeGrafter"/>
</dbReference>
<dbReference type="Gramene" id="OE9A008265T1">
    <property type="protein sequence ID" value="OE9A008265C1"/>
    <property type="gene ID" value="OE9A008265"/>
</dbReference>
<dbReference type="PANTHER" id="PTHR12815:SF32">
    <property type="entry name" value="OUTER ENVELOPE PROTEIN 80, CHLOROPLASTIC"/>
    <property type="match status" value="1"/>
</dbReference>
<dbReference type="InterPro" id="IPR039910">
    <property type="entry name" value="D15-like"/>
</dbReference>
<accession>A0A8S0T8L0</accession>
<dbReference type="GO" id="GO:0009793">
    <property type="term" value="P:embryo development ending in seed dormancy"/>
    <property type="evidence" value="ECO:0007669"/>
    <property type="project" value="TreeGrafter"/>
</dbReference>
<dbReference type="PANTHER" id="PTHR12815">
    <property type="entry name" value="SORTING AND ASSEMBLY MACHINERY SAMM50 PROTEIN FAMILY MEMBER"/>
    <property type="match status" value="1"/>
</dbReference>
<gene>
    <name evidence="5" type="ORF">OLEA9_A008265</name>
</gene>
<dbReference type="EMBL" id="CACTIH010005722">
    <property type="protein sequence ID" value="CAA3000948.1"/>
    <property type="molecule type" value="Genomic_DNA"/>
</dbReference>
<dbReference type="OrthoDB" id="2013615at2759"/>
<dbReference type="Pfam" id="PF01103">
    <property type="entry name" value="Omp85"/>
    <property type="match status" value="1"/>
</dbReference>
<evidence type="ECO:0000256" key="2">
    <source>
        <dbReference type="ARBA" id="ARBA00023136"/>
    </source>
</evidence>
<dbReference type="Proteomes" id="UP000594638">
    <property type="component" value="Unassembled WGS sequence"/>
</dbReference>
<dbReference type="AlphaFoldDB" id="A0A8S0T8L0"/>
<proteinExistence type="predicted"/>
<evidence type="ECO:0000313" key="5">
    <source>
        <dbReference type="EMBL" id="CAA3000948.1"/>
    </source>
</evidence>
<organism evidence="5 6">
    <name type="scientific">Olea europaea subsp. europaea</name>
    <dbReference type="NCBI Taxonomy" id="158383"/>
    <lineage>
        <taxon>Eukaryota</taxon>
        <taxon>Viridiplantae</taxon>
        <taxon>Streptophyta</taxon>
        <taxon>Embryophyta</taxon>
        <taxon>Tracheophyta</taxon>
        <taxon>Spermatophyta</taxon>
        <taxon>Magnoliopsida</taxon>
        <taxon>eudicotyledons</taxon>
        <taxon>Gunneridae</taxon>
        <taxon>Pentapetalae</taxon>
        <taxon>asterids</taxon>
        <taxon>lamiids</taxon>
        <taxon>Lamiales</taxon>
        <taxon>Oleaceae</taxon>
        <taxon>Oleeae</taxon>
        <taxon>Olea</taxon>
    </lineage>
</organism>
<sequence>MDQGIPVSPEWLIFNRVNARTRQGWIVGPACLLFRHALFVFILSFHWNHEEVMGVFCKSARSFSGGHVVGKFPPHEAFAIGGTNSVRGYEEGAVGSGRTFVVGSGEISFPLVLMVGPVEGVIFADYGSDLGSGSSVPVISFPVWLRRNNSLGCDPAGARKKPGSGYGYGVSIRVDSPLGPLRLEYASNDQRNGRFHFGIGPRN</sequence>
<comment type="subcellular location">
    <subcellularLocation>
        <location evidence="3">Plastid</location>
        <location evidence="3">Chloroplast outer membrane</location>
    </subcellularLocation>
</comment>
<keyword evidence="6" id="KW-1185">Reference proteome</keyword>
<reference evidence="5 6" key="1">
    <citation type="submission" date="2019-12" db="EMBL/GenBank/DDBJ databases">
        <authorList>
            <person name="Alioto T."/>
            <person name="Alioto T."/>
            <person name="Gomez Garrido J."/>
        </authorList>
    </citation>
    <scope>NUCLEOTIDE SEQUENCE [LARGE SCALE GENOMIC DNA]</scope>
</reference>
<protein>
    <submittedName>
        <fullName evidence="5">Outer envelope 80, chloroplastic-like isoform X2</fullName>
    </submittedName>
</protein>
<evidence type="ECO:0000313" key="6">
    <source>
        <dbReference type="Proteomes" id="UP000594638"/>
    </source>
</evidence>
<keyword evidence="1" id="KW-1002">Plastid outer membrane</keyword>
<keyword evidence="2" id="KW-0472">Membrane</keyword>
<evidence type="ECO:0000256" key="1">
    <source>
        <dbReference type="ARBA" id="ARBA00022805"/>
    </source>
</evidence>